<protein>
    <submittedName>
        <fullName evidence="3">Tubulin polyglutamylase complex subunit 2</fullName>
    </submittedName>
</protein>
<dbReference type="InterPro" id="IPR039231">
    <property type="entry name" value="TPGS2"/>
</dbReference>
<feature type="domain" description="Knr4/Smi1-like" evidence="2">
    <location>
        <begin position="28"/>
        <end position="173"/>
    </location>
</feature>
<dbReference type="AlphaFoldDB" id="A0A061S2G1"/>
<dbReference type="InterPro" id="IPR037883">
    <property type="entry name" value="Knr4/Smi1-like_sf"/>
</dbReference>
<dbReference type="SMART" id="SM00860">
    <property type="entry name" value="SMI1_KNR4"/>
    <property type="match status" value="1"/>
</dbReference>
<evidence type="ECO:0000259" key="2">
    <source>
        <dbReference type="SMART" id="SM00860"/>
    </source>
</evidence>
<dbReference type="InterPro" id="IPR018958">
    <property type="entry name" value="Knr4/Smi1-like_dom"/>
</dbReference>
<organism evidence="3">
    <name type="scientific">Tetraselmis sp. GSL018</name>
    <dbReference type="NCBI Taxonomy" id="582737"/>
    <lineage>
        <taxon>Eukaryota</taxon>
        <taxon>Viridiplantae</taxon>
        <taxon>Chlorophyta</taxon>
        <taxon>core chlorophytes</taxon>
        <taxon>Chlorodendrophyceae</taxon>
        <taxon>Chlorodendrales</taxon>
        <taxon>Chlorodendraceae</taxon>
        <taxon>Tetraselmis</taxon>
    </lineage>
</organism>
<reference evidence="3" key="1">
    <citation type="submission" date="2014-05" db="EMBL/GenBank/DDBJ databases">
        <title>The transcriptome of the halophilic microalga Tetraselmis sp. GSL018 isolated from the Great Salt Lake, Utah.</title>
        <authorList>
            <person name="Jinkerson R.E."/>
            <person name="D'Adamo S."/>
            <person name="Posewitz M.C."/>
        </authorList>
    </citation>
    <scope>NUCLEOTIDE SEQUENCE</scope>
    <source>
        <strain evidence="3">GSL018</strain>
    </source>
</reference>
<gene>
    <name evidence="3" type="primary">TPGS2</name>
    <name evidence="3" type="ORF">TSPGSL018_12923</name>
</gene>
<accession>A0A061S2G1</accession>
<evidence type="ECO:0000313" key="3">
    <source>
        <dbReference type="EMBL" id="JAC79362.1"/>
    </source>
</evidence>
<dbReference type="SUPFAM" id="SSF160631">
    <property type="entry name" value="SMI1/KNR4-like"/>
    <property type="match status" value="1"/>
</dbReference>
<dbReference type="PANTHER" id="PTHR31854">
    <property type="entry name" value="TUBULIN POLYGLUTAMYLASE COMPLEX SUBUNIT 2"/>
    <property type="match status" value="1"/>
</dbReference>
<dbReference type="EMBL" id="GBEZ01006004">
    <property type="protein sequence ID" value="JAC79362.1"/>
    <property type="molecule type" value="Transcribed_RNA"/>
</dbReference>
<evidence type="ECO:0000256" key="1">
    <source>
        <dbReference type="SAM" id="MobiDB-lite"/>
    </source>
</evidence>
<sequence>MDQYTSSLLESLRSTAGVRNVKFTAEDPCSSAAIFVWEQKNHPFKLPDDFKSFLQTCNGMTLSYDVEFRGHTFSLACMHVNGVRDLVRFPLDACSSDEKLMRSDGAPSGLPSPRPTGADGEEAVAGFSLDRTCSAGNVAMVFFPSNPEPQVWFQDLGCRWSYVAPTFTEYFRLLAMYRGVPNWQYAFTEHGMDPVAEQWAWFLCPDRLKIGRAPRRGTIDAKGPVGSL</sequence>
<proteinExistence type="predicted"/>
<name>A0A061S2G1_9CHLO</name>
<dbReference type="Pfam" id="PF09346">
    <property type="entry name" value="SMI1_KNR4"/>
    <property type="match status" value="1"/>
</dbReference>
<feature type="region of interest" description="Disordered" evidence="1">
    <location>
        <begin position="100"/>
        <end position="121"/>
    </location>
</feature>
<dbReference type="PANTHER" id="PTHR31854:SF2">
    <property type="entry name" value="TUBULIN POLYGLUTAMYLASE COMPLEX SUBUNIT 2"/>
    <property type="match status" value="1"/>
</dbReference>
<dbReference type="Gene3D" id="3.40.1580.10">
    <property type="entry name" value="SMI1/KNR4-like"/>
    <property type="match status" value="1"/>
</dbReference>